<accession>A0A495QWS0</accession>
<organism evidence="3 4">
    <name type="scientific">Actinomadura pelletieri DSM 43383</name>
    <dbReference type="NCBI Taxonomy" id="1120940"/>
    <lineage>
        <taxon>Bacteria</taxon>
        <taxon>Bacillati</taxon>
        <taxon>Actinomycetota</taxon>
        <taxon>Actinomycetes</taxon>
        <taxon>Streptosporangiales</taxon>
        <taxon>Thermomonosporaceae</taxon>
        <taxon>Actinomadura</taxon>
    </lineage>
</organism>
<sequence length="511" mass="56581">MSQRSTTHQCQSCGTKLAWDNAGDLCASCQRSRRSELGPPRVPAEFWESPALQEAFAEAHIGKVFHAYRHAPRHGPRPIPQDVLAGWLGLTQTQVSRYENGAAVTDLKKLIAWARTLRIPRQHLWFRMPGHPPPSKGSDAPDDALDDSTSPPRPGMLAAREPGQAEGDDTRRKDFLAGAGVMLASILAPPLIHNWREPSPSNLPHLDDQLLAQLRAQTEGFRWLDRQEGAAQLLPSTTKHARDLATFWRLTDDHHALRDELGVLAADACHLVAYQAFDQGGRVQAMEWYRSSADLAGRARCQDLYVFAMCGVAYMHARNQNGGMALSVLQQLQPLSLSTAARCYLAVYEAHAHAATPQLGKAKRDAVLSALDRAASYADKTRDEPPSPWLGIPGTSFVERQRALTMASFGDQETLDLLDRLEKQTSAVFQRYQVTLVTNRALTYASRGDVDRAAGQLVRAVEHNLHVRSVEKLNLIRQARSVLEPHRDSRAVRAVDELLMDQRVALIAGAR</sequence>
<proteinExistence type="predicted"/>
<protein>
    <recommendedName>
        <fullName evidence="2">HTH cro/C1-type domain-containing protein</fullName>
    </recommendedName>
</protein>
<comment type="caution">
    <text evidence="3">The sequence shown here is derived from an EMBL/GenBank/DDBJ whole genome shotgun (WGS) entry which is preliminary data.</text>
</comment>
<feature type="domain" description="HTH cro/C1-type" evidence="2">
    <location>
        <begin position="88"/>
        <end position="124"/>
    </location>
</feature>
<keyword evidence="4" id="KW-1185">Reference proteome</keyword>
<dbReference type="InterPro" id="IPR001387">
    <property type="entry name" value="Cro/C1-type_HTH"/>
</dbReference>
<evidence type="ECO:0000313" key="4">
    <source>
        <dbReference type="Proteomes" id="UP000274601"/>
    </source>
</evidence>
<dbReference type="EMBL" id="RBWU01000001">
    <property type="protein sequence ID" value="RKS78621.1"/>
    <property type="molecule type" value="Genomic_DNA"/>
</dbReference>
<dbReference type="PROSITE" id="PS50943">
    <property type="entry name" value="HTH_CROC1"/>
    <property type="match status" value="1"/>
</dbReference>
<feature type="region of interest" description="Disordered" evidence="1">
    <location>
        <begin position="125"/>
        <end position="170"/>
    </location>
</feature>
<dbReference type="Proteomes" id="UP000274601">
    <property type="component" value="Unassembled WGS sequence"/>
</dbReference>
<name>A0A495QWS0_9ACTN</name>
<evidence type="ECO:0000259" key="2">
    <source>
        <dbReference type="PROSITE" id="PS50943"/>
    </source>
</evidence>
<dbReference type="SUPFAM" id="SSF47413">
    <property type="entry name" value="lambda repressor-like DNA-binding domains"/>
    <property type="match status" value="1"/>
</dbReference>
<evidence type="ECO:0000313" key="3">
    <source>
        <dbReference type="EMBL" id="RKS78621.1"/>
    </source>
</evidence>
<dbReference type="GO" id="GO:0003677">
    <property type="term" value="F:DNA binding"/>
    <property type="evidence" value="ECO:0007669"/>
    <property type="project" value="InterPro"/>
</dbReference>
<gene>
    <name evidence="3" type="ORF">BZB76_0038</name>
</gene>
<dbReference type="InterPro" id="IPR010982">
    <property type="entry name" value="Lambda_DNA-bd_dom_sf"/>
</dbReference>
<reference evidence="3 4" key="1">
    <citation type="submission" date="2018-10" db="EMBL/GenBank/DDBJ databases">
        <title>Genomic Encyclopedia of Archaeal and Bacterial Type Strains, Phase II (KMG-II): from individual species to whole genera.</title>
        <authorList>
            <person name="Goeker M."/>
        </authorList>
    </citation>
    <scope>NUCLEOTIDE SEQUENCE [LARGE SCALE GENOMIC DNA]</scope>
    <source>
        <strain evidence="3 4">DSM 43383</strain>
    </source>
</reference>
<dbReference type="AlphaFoldDB" id="A0A495QWS0"/>
<evidence type="ECO:0000256" key="1">
    <source>
        <dbReference type="SAM" id="MobiDB-lite"/>
    </source>
</evidence>
<dbReference type="CDD" id="cd00093">
    <property type="entry name" value="HTH_XRE"/>
    <property type="match status" value="1"/>
</dbReference>